<evidence type="ECO:0000313" key="2">
    <source>
        <dbReference type="EMBL" id="GBP52755.1"/>
    </source>
</evidence>
<dbReference type="AlphaFoldDB" id="A0A4C1WRK2"/>
<reference evidence="2 3" key="1">
    <citation type="journal article" date="2019" name="Commun. Biol.">
        <title>The bagworm genome reveals a unique fibroin gene that provides high tensile strength.</title>
        <authorList>
            <person name="Kono N."/>
            <person name="Nakamura H."/>
            <person name="Ohtoshi R."/>
            <person name="Tomita M."/>
            <person name="Numata K."/>
            <person name="Arakawa K."/>
        </authorList>
    </citation>
    <scope>NUCLEOTIDE SEQUENCE [LARGE SCALE GENOMIC DNA]</scope>
</reference>
<name>A0A4C1WRK2_EUMVA</name>
<feature type="region of interest" description="Disordered" evidence="1">
    <location>
        <begin position="30"/>
        <end position="53"/>
    </location>
</feature>
<gene>
    <name evidence="2" type="ORF">EVAR_27698_1</name>
</gene>
<dbReference type="Proteomes" id="UP000299102">
    <property type="component" value="Unassembled WGS sequence"/>
</dbReference>
<feature type="compositionally biased region" description="Basic residues" evidence="1">
    <location>
        <begin position="41"/>
        <end position="50"/>
    </location>
</feature>
<protein>
    <submittedName>
        <fullName evidence="2">Uncharacterized protein</fullName>
    </submittedName>
</protein>
<accession>A0A4C1WRK2</accession>
<proteinExistence type="predicted"/>
<keyword evidence="3" id="KW-1185">Reference proteome</keyword>
<evidence type="ECO:0000313" key="3">
    <source>
        <dbReference type="Proteomes" id="UP000299102"/>
    </source>
</evidence>
<sequence length="239" mass="27341">MRGALCVRDPLALRDDLSYHKGSHGSYGFAQPYRSPGSCGRARRPARRRPAPAPCDNRRCRFYWPTHRPSSYDPPSDSPHPSPPSPDILFLLKWQRTVRRRRPGPARADRSFIGATNISRQLIPVKRLMTASGRFTFSLENNYTPRSGNLISITRTRVMLLKTISLLERCGIPKGKFDRIRVRPSMNYIQADKTQSRARHDRRAIVRFRGASGLQQKAEPPPAPQDGSQYLIQFTRNEY</sequence>
<dbReference type="EMBL" id="BGZK01000609">
    <property type="protein sequence ID" value="GBP52755.1"/>
    <property type="molecule type" value="Genomic_DNA"/>
</dbReference>
<evidence type="ECO:0000256" key="1">
    <source>
        <dbReference type="SAM" id="MobiDB-lite"/>
    </source>
</evidence>
<organism evidence="2 3">
    <name type="scientific">Eumeta variegata</name>
    <name type="common">Bagworm moth</name>
    <name type="synonym">Eumeta japonica</name>
    <dbReference type="NCBI Taxonomy" id="151549"/>
    <lineage>
        <taxon>Eukaryota</taxon>
        <taxon>Metazoa</taxon>
        <taxon>Ecdysozoa</taxon>
        <taxon>Arthropoda</taxon>
        <taxon>Hexapoda</taxon>
        <taxon>Insecta</taxon>
        <taxon>Pterygota</taxon>
        <taxon>Neoptera</taxon>
        <taxon>Endopterygota</taxon>
        <taxon>Lepidoptera</taxon>
        <taxon>Glossata</taxon>
        <taxon>Ditrysia</taxon>
        <taxon>Tineoidea</taxon>
        <taxon>Psychidae</taxon>
        <taxon>Oiketicinae</taxon>
        <taxon>Eumeta</taxon>
    </lineage>
</organism>
<comment type="caution">
    <text evidence="2">The sequence shown here is derived from an EMBL/GenBank/DDBJ whole genome shotgun (WGS) entry which is preliminary data.</text>
</comment>